<dbReference type="SUPFAM" id="SSF53098">
    <property type="entry name" value="Ribonuclease H-like"/>
    <property type="match status" value="1"/>
</dbReference>
<dbReference type="InterPro" id="IPR052929">
    <property type="entry name" value="RNase_H-like_EbsB-rel"/>
</dbReference>
<accession>A0ABC8VC46</accession>
<dbReference type="InterPro" id="IPR002156">
    <property type="entry name" value="RNaseH_domain"/>
</dbReference>
<evidence type="ECO:0000259" key="1">
    <source>
        <dbReference type="Pfam" id="PF13456"/>
    </source>
</evidence>
<dbReference type="Gene3D" id="3.30.420.10">
    <property type="entry name" value="Ribonuclease H-like superfamily/Ribonuclease H"/>
    <property type="match status" value="1"/>
</dbReference>
<dbReference type="AlphaFoldDB" id="A0ABC8VC46"/>
<dbReference type="Proteomes" id="UP001497457">
    <property type="component" value="Chromosome 1b"/>
</dbReference>
<dbReference type="InterPro" id="IPR036397">
    <property type="entry name" value="RNaseH_sf"/>
</dbReference>
<dbReference type="PANTHER" id="PTHR47074">
    <property type="entry name" value="BNAC02G40300D PROTEIN"/>
    <property type="match status" value="1"/>
</dbReference>
<organism evidence="2 3">
    <name type="scientific">Urochloa decumbens</name>
    <dbReference type="NCBI Taxonomy" id="240449"/>
    <lineage>
        <taxon>Eukaryota</taxon>
        <taxon>Viridiplantae</taxon>
        <taxon>Streptophyta</taxon>
        <taxon>Embryophyta</taxon>
        <taxon>Tracheophyta</taxon>
        <taxon>Spermatophyta</taxon>
        <taxon>Magnoliopsida</taxon>
        <taxon>Liliopsida</taxon>
        <taxon>Poales</taxon>
        <taxon>Poaceae</taxon>
        <taxon>PACMAD clade</taxon>
        <taxon>Panicoideae</taxon>
        <taxon>Panicodae</taxon>
        <taxon>Paniceae</taxon>
        <taxon>Melinidinae</taxon>
        <taxon>Urochloa</taxon>
    </lineage>
</organism>
<reference evidence="2 3" key="2">
    <citation type="submission" date="2024-10" db="EMBL/GenBank/DDBJ databases">
        <authorList>
            <person name="Ryan C."/>
        </authorList>
    </citation>
    <scope>NUCLEOTIDE SEQUENCE [LARGE SCALE GENOMIC DNA]</scope>
</reference>
<dbReference type="Pfam" id="PF13456">
    <property type="entry name" value="RVT_3"/>
    <property type="match status" value="1"/>
</dbReference>
<evidence type="ECO:0000313" key="2">
    <source>
        <dbReference type="EMBL" id="CAL4887822.1"/>
    </source>
</evidence>
<protein>
    <recommendedName>
        <fullName evidence="1">RNase H type-1 domain-containing protein</fullName>
    </recommendedName>
</protein>
<proteinExistence type="predicted"/>
<feature type="domain" description="RNase H type-1" evidence="1">
    <location>
        <begin position="66"/>
        <end position="186"/>
    </location>
</feature>
<dbReference type="CDD" id="cd06222">
    <property type="entry name" value="RNase_H_like"/>
    <property type="match status" value="1"/>
</dbReference>
<name>A0ABC8VC46_9POAL</name>
<keyword evidence="3" id="KW-1185">Reference proteome</keyword>
<dbReference type="InterPro" id="IPR012337">
    <property type="entry name" value="RNaseH-like_sf"/>
</dbReference>
<dbReference type="PANTHER" id="PTHR47074:SF73">
    <property type="entry name" value="OS04G0448401 PROTEIN"/>
    <property type="match status" value="1"/>
</dbReference>
<dbReference type="EMBL" id="OZ075111">
    <property type="protein sequence ID" value="CAL4887822.1"/>
    <property type="molecule type" value="Genomic_DNA"/>
</dbReference>
<dbReference type="InterPro" id="IPR044730">
    <property type="entry name" value="RNase_H-like_dom_plant"/>
</dbReference>
<gene>
    <name evidence="2" type="ORF">URODEC1_LOCUS1956</name>
</gene>
<evidence type="ECO:0000313" key="3">
    <source>
        <dbReference type="Proteomes" id="UP001497457"/>
    </source>
</evidence>
<sequence length="216" mass="24394">MCGMWSLWMLRNQRRHGDRGLSLYQAVVWVRDTAFDLWQLLHPYKTPSARDKVSWKPPREGWIKCNFDGAHYQDGSGVTGAVLRDHEGEFRHASARWYASGTDALTMEARACRDGLVLAQRQGAAKVAFETDCLELVHLWSMKGGQRSAIMAILREIDDIRSSFEEFSLCFVSRVCNTVAHVLAKQVSSEHVLGEWLEAPSCVHNCLMAECNPSHG</sequence>
<reference evidence="3" key="1">
    <citation type="submission" date="2024-06" db="EMBL/GenBank/DDBJ databases">
        <authorList>
            <person name="Ryan C."/>
        </authorList>
    </citation>
    <scope>NUCLEOTIDE SEQUENCE [LARGE SCALE GENOMIC DNA]</scope>
</reference>